<organism evidence="6 7">
    <name type="scientific">Treponema bryantii</name>
    <dbReference type="NCBI Taxonomy" id="163"/>
    <lineage>
        <taxon>Bacteria</taxon>
        <taxon>Pseudomonadati</taxon>
        <taxon>Spirochaetota</taxon>
        <taxon>Spirochaetia</taxon>
        <taxon>Spirochaetales</taxon>
        <taxon>Treponemataceae</taxon>
        <taxon>Treponema</taxon>
    </lineage>
</organism>
<keyword evidence="2" id="KW-0378">Hydrolase</keyword>
<dbReference type="PANTHER" id="PTHR12631">
    <property type="entry name" value="ALPHA-L-IDURONIDASE"/>
    <property type="match status" value="1"/>
</dbReference>
<feature type="active site" description="Proton donor" evidence="4">
    <location>
        <position position="173"/>
    </location>
</feature>
<dbReference type="Gene3D" id="2.60.40.1500">
    <property type="entry name" value="Glycosyl hydrolase domain, family 39"/>
    <property type="match status" value="1"/>
</dbReference>
<gene>
    <name evidence="6" type="ORF">SAMN04487775_10888</name>
</gene>
<dbReference type="InterPro" id="IPR049166">
    <property type="entry name" value="GH39_cat"/>
</dbReference>
<proteinExistence type="inferred from homology"/>
<comment type="similarity">
    <text evidence="1">Belongs to the glycosyl hydrolase 39 family.</text>
</comment>
<dbReference type="InterPro" id="IPR000514">
    <property type="entry name" value="Glyco_hydro_39"/>
</dbReference>
<accession>A0A1I3M6Y3</accession>
<evidence type="ECO:0000256" key="3">
    <source>
        <dbReference type="ARBA" id="ARBA00023295"/>
    </source>
</evidence>
<evidence type="ECO:0000256" key="2">
    <source>
        <dbReference type="ARBA" id="ARBA00022801"/>
    </source>
</evidence>
<dbReference type="GO" id="GO:0005975">
    <property type="term" value="P:carbohydrate metabolic process"/>
    <property type="evidence" value="ECO:0007669"/>
    <property type="project" value="InterPro"/>
</dbReference>
<dbReference type="SUPFAM" id="SSF51445">
    <property type="entry name" value="(Trans)glycosidases"/>
    <property type="match status" value="1"/>
</dbReference>
<dbReference type="SUPFAM" id="SSF51011">
    <property type="entry name" value="Glycosyl hydrolase domain"/>
    <property type="match status" value="1"/>
</dbReference>
<evidence type="ECO:0000256" key="4">
    <source>
        <dbReference type="PIRSR" id="PIRSR600514-1"/>
    </source>
</evidence>
<dbReference type="InterPro" id="IPR017853">
    <property type="entry name" value="GH"/>
</dbReference>
<dbReference type="OrthoDB" id="9776971at2"/>
<dbReference type="PRINTS" id="PR00745">
    <property type="entry name" value="GLHYDRLASE39"/>
</dbReference>
<evidence type="ECO:0000259" key="5">
    <source>
        <dbReference type="Pfam" id="PF01229"/>
    </source>
</evidence>
<dbReference type="Gene3D" id="3.20.20.80">
    <property type="entry name" value="Glycosidases"/>
    <property type="match status" value="1"/>
</dbReference>
<dbReference type="AlphaFoldDB" id="A0A1I3M6Y3"/>
<evidence type="ECO:0000256" key="1">
    <source>
        <dbReference type="ARBA" id="ARBA00008875"/>
    </source>
</evidence>
<keyword evidence="7" id="KW-1185">Reference proteome</keyword>
<evidence type="ECO:0000313" key="6">
    <source>
        <dbReference type="EMBL" id="SFI92733.1"/>
    </source>
</evidence>
<protein>
    <submittedName>
        <fullName evidence="6">Xylan 1,4-beta-xylosidase</fullName>
    </submittedName>
</protein>
<name>A0A1I3M6Y3_9SPIR</name>
<dbReference type="EMBL" id="FORI01000008">
    <property type="protein sequence ID" value="SFI92733.1"/>
    <property type="molecule type" value="Genomic_DNA"/>
</dbReference>
<dbReference type="PANTHER" id="PTHR12631:SF10">
    <property type="entry name" value="BETA-XYLOSIDASE-LIKE PROTEIN-RELATED"/>
    <property type="match status" value="1"/>
</dbReference>
<dbReference type="Pfam" id="PF01229">
    <property type="entry name" value="Glyco_hydro_39"/>
    <property type="match status" value="1"/>
</dbReference>
<keyword evidence="3" id="KW-0326">Glycosidase</keyword>
<evidence type="ECO:0000313" key="7">
    <source>
        <dbReference type="Proteomes" id="UP000182737"/>
    </source>
</evidence>
<dbReference type="GO" id="GO:0004553">
    <property type="term" value="F:hydrolase activity, hydrolyzing O-glycosyl compounds"/>
    <property type="evidence" value="ECO:0007669"/>
    <property type="project" value="InterPro"/>
</dbReference>
<dbReference type="RefSeq" id="WP_074932693.1">
    <property type="nucleotide sequence ID" value="NZ_FORI01000008.1"/>
</dbReference>
<feature type="domain" description="Glycosyl hydrolases family 39 N-terminal catalytic" evidence="5">
    <location>
        <begin position="17"/>
        <end position="483"/>
    </location>
</feature>
<dbReference type="InterPro" id="IPR051923">
    <property type="entry name" value="Glycosyl_Hydrolase_39"/>
</dbReference>
<reference evidence="7" key="1">
    <citation type="submission" date="2016-10" db="EMBL/GenBank/DDBJ databases">
        <authorList>
            <person name="Varghese N."/>
            <person name="Submissions S."/>
        </authorList>
    </citation>
    <scope>NUCLEOTIDE SEQUENCE [LARGE SCALE GENOMIC DNA]</scope>
    <source>
        <strain evidence="7">XBD1002</strain>
    </source>
</reference>
<dbReference type="Proteomes" id="UP000182737">
    <property type="component" value="Unassembled WGS sequence"/>
</dbReference>
<sequence>MNYKITGDENITFNNNAFYCIGTGRMGLALQKHYFEQLKLVQEKIGFEHIRGHGLFHDDMAIYHEFQEGVSQFGPHAYEGWDEKKVQVEYNWTYLDLVMDSYKELHIKPFIELGFMPKQLASGDNTIFYWKGNTTPPKNYERWANLIKATLQHLMDRYGTEEVVTWPVEVWNEPNLPGFWKDANMEEYFKLYDVSSRAVKEVDKRFKVGGPAVCGGTDKEWIKAFLEFVRKNKCPLDFVSRHHYTTEFPNYDGHYGYPKLHPKTKCFEQLDSTRGIVDSFKEFKGMDINVTEFNTSYIPNAPVHDMNLNAAYVALMLSCFGDNHKSYSYWTFGDIFEEGGVPFTPFHGGFGLVANGLIPKPTFWTFAFYKKLTKNYEKCVLKTPNCVVVKRTDGSFAGVTWNVDEEMSGKELKLDLTFPLENKAKGKTADEKLPNVLVTELVDEEVCNPLKVWHDMGEPANPSQEQLELLRASAQPFVQTKRSGNKVSLVLKENAVCYFEIKAASIISDRGYTYGRLY</sequence>